<protein>
    <submittedName>
        <fullName evidence="6">NAD(P)/FAD-dependent oxidoreductase</fullName>
    </submittedName>
</protein>
<gene>
    <name evidence="7" type="ORF">DA73_0236975</name>
    <name evidence="6" type="ORF">DA73_0400033090</name>
</gene>
<evidence type="ECO:0000313" key="7">
    <source>
        <dbReference type="EMBL" id="KIE06857.1"/>
    </source>
</evidence>
<dbReference type="Proteomes" id="UP000029738">
    <property type="component" value="Unassembled WGS sequence"/>
</dbReference>
<dbReference type="SUPFAM" id="SSF54373">
    <property type="entry name" value="FAD-linked reductases, C-terminal domain"/>
    <property type="match status" value="1"/>
</dbReference>
<comment type="similarity">
    <text evidence="2">Belongs to the flavin monoamine oxidase family.</text>
</comment>
<proteinExistence type="inferred from homology"/>
<dbReference type="GO" id="GO:0016491">
    <property type="term" value="F:oxidoreductase activity"/>
    <property type="evidence" value="ECO:0007669"/>
    <property type="project" value="UniProtKB-KW"/>
</dbReference>
<comment type="cofactor">
    <cofactor evidence="1">
        <name>FAD</name>
        <dbReference type="ChEBI" id="CHEBI:57692"/>
    </cofactor>
</comment>
<evidence type="ECO:0000313" key="8">
    <source>
        <dbReference type="Proteomes" id="UP000029738"/>
    </source>
</evidence>
<evidence type="ECO:0000256" key="4">
    <source>
        <dbReference type="PIRSR" id="PIRSR601613-1"/>
    </source>
</evidence>
<evidence type="ECO:0000256" key="1">
    <source>
        <dbReference type="ARBA" id="ARBA00001974"/>
    </source>
</evidence>
<dbReference type="PANTHER" id="PTHR43563:SF1">
    <property type="entry name" value="AMINE OXIDASE [FLAVIN-CONTAINING] B"/>
    <property type="match status" value="1"/>
</dbReference>
<keyword evidence="8" id="KW-1185">Reference proteome</keyword>
<dbReference type="EMBL" id="JHEG04000001">
    <property type="protein sequence ID" value="KAF3889765.1"/>
    <property type="molecule type" value="Genomic_DNA"/>
</dbReference>
<dbReference type="SUPFAM" id="SSF51905">
    <property type="entry name" value="FAD/NAD(P)-binding domain"/>
    <property type="match status" value="1"/>
</dbReference>
<feature type="domain" description="Amine oxidase" evidence="5">
    <location>
        <begin position="81"/>
        <end position="518"/>
    </location>
</feature>
<dbReference type="InterPro" id="IPR050703">
    <property type="entry name" value="Flavin_MAO"/>
</dbReference>
<dbReference type="InterPro" id="IPR002937">
    <property type="entry name" value="Amino_oxidase"/>
</dbReference>
<dbReference type="STRING" id="1479485.DA73_0236975"/>
<organism evidence="7">
    <name type="scientific">Tolypothrix bouteillei VB521301</name>
    <dbReference type="NCBI Taxonomy" id="1479485"/>
    <lineage>
        <taxon>Bacteria</taxon>
        <taxon>Bacillati</taxon>
        <taxon>Cyanobacteriota</taxon>
        <taxon>Cyanophyceae</taxon>
        <taxon>Nostocales</taxon>
        <taxon>Tolypothrichaceae</taxon>
        <taxon>Tolypothrix</taxon>
    </lineage>
</organism>
<dbReference type="OrthoDB" id="25353at2"/>
<dbReference type="Gene3D" id="3.50.50.60">
    <property type="entry name" value="FAD/NAD(P)-binding domain"/>
    <property type="match status" value="1"/>
</dbReference>
<evidence type="ECO:0000256" key="2">
    <source>
        <dbReference type="ARBA" id="ARBA00005995"/>
    </source>
</evidence>
<dbReference type="Gene3D" id="3.90.660.10">
    <property type="match status" value="1"/>
</dbReference>
<dbReference type="Gene3D" id="1.10.405.10">
    <property type="entry name" value="Guanine Nucleotide Dissociation Inhibitor, domain 1"/>
    <property type="match status" value="1"/>
</dbReference>
<dbReference type="EMBL" id="JHEG02000059">
    <property type="protein sequence ID" value="KIE06857.1"/>
    <property type="molecule type" value="Genomic_DNA"/>
</dbReference>
<comment type="caution">
    <text evidence="7">The sequence shown here is derived from an EMBL/GenBank/DDBJ whole genome shotgun (WGS) entry which is preliminary data.</text>
</comment>
<sequence length="532" mass="59268">MSRSALMASLRRAYKITRASLKTGIRADEIADIVRDKMTRRRLIYGGLGLASAMSAMMWDGERSSAAFAKLPKVLVVGAGIAGLVAAYRLSQAGVPVDIIEARNRVGGRIHTLHNVADLSIPVDLGGEFIDTHHTSLRNLAKELGLEIVDLYAIDSNLTEGISYYDGSLISEKEIQQWLPPLVQKIERDLAAFGKTPVNYRTKNQLAIQLDNISITQYLEEAKTHPILKAIIEKAYTSLYGQETEIQSSLNMLLFIGTDANSFDPIEESDERYQIVGGNDRIILSLSQFLKNSIELETELEAIATQSDGRYRVSLRSGNRSVERIYERVLLALPFSTLRNVSLNVDLPDLKKKAILELGYGNNAKLITAYQERIWRTRYKSTGFVSTDLNFQTIWESSHYHKGSSGLLTNFTGGQKSLPLGLNSPEIQAQKLLSQLENIFPGIGSMYRGQPVCAYWRREPYTRGSYACYLVGQWTTIAGVEQQRVGNLFFAGEHCSQLFQGYMEGGCRTGEMSAADILRSMGLKKRVSVTEH</sequence>
<reference evidence="6" key="2">
    <citation type="submission" date="2019-11" db="EMBL/GenBank/DDBJ databases">
        <title>Improved Assembly of Tolypothrix boutellei genome.</title>
        <authorList>
            <person name="Sarangi A.N."/>
            <person name="Mukherjee M."/>
            <person name="Ghosh S."/>
            <person name="Singh D."/>
            <person name="Das A."/>
            <person name="Kant S."/>
            <person name="Prusty A."/>
            <person name="Tripathy S."/>
        </authorList>
    </citation>
    <scope>NUCLEOTIDE SEQUENCE</scope>
    <source>
        <strain evidence="6">VB521301</strain>
    </source>
</reference>
<dbReference type="AlphaFoldDB" id="A0A0C1MX13"/>
<accession>A0A0C1MX13</accession>
<dbReference type="InterPro" id="IPR036188">
    <property type="entry name" value="FAD/NAD-bd_sf"/>
</dbReference>
<dbReference type="Pfam" id="PF01593">
    <property type="entry name" value="Amino_oxidase"/>
    <property type="match status" value="1"/>
</dbReference>
<dbReference type="RefSeq" id="WP_038073434.1">
    <property type="nucleotide sequence ID" value="NZ_JHEG04000001.1"/>
</dbReference>
<evidence type="ECO:0000259" key="5">
    <source>
        <dbReference type="Pfam" id="PF01593"/>
    </source>
</evidence>
<feature type="binding site" evidence="4">
    <location>
        <position position="411"/>
    </location>
    <ligand>
        <name>substrate</name>
    </ligand>
</feature>
<reference evidence="7" key="1">
    <citation type="journal article" date="2015" name="Genome Announc.">
        <title>Draft Genome Sequence of Tolypothrix boutellei Strain VB521301.</title>
        <authorList>
            <person name="Chandrababunaidu M.M."/>
            <person name="Singh D."/>
            <person name="Sen D."/>
            <person name="Bhan S."/>
            <person name="Das S."/>
            <person name="Gupta A."/>
            <person name="Adhikary S.P."/>
            <person name="Tripathy S."/>
        </authorList>
    </citation>
    <scope>NUCLEOTIDE SEQUENCE</scope>
    <source>
        <strain evidence="7">VB521301</strain>
    </source>
</reference>
<name>A0A0C1MX13_9CYAN</name>
<dbReference type="InterPro" id="IPR001613">
    <property type="entry name" value="Flavin_amine_oxidase"/>
</dbReference>
<feature type="binding site" evidence="4">
    <location>
        <begin position="101"/>
        <end position="102"/>
    </location>
    <ligand>
        <name>FAD</name>
        <dbReference type="ChEBI" id="CHEBI:57692"/>
    </ligand>
</feature>
<dbReference type="PRINTS" id="PR00757">
    <property type="entry name" value="AMINEOXDASEF"/>
</dbReference>
<evidence type="ECO:0000313" key="6">
    <source>
        <dbReference type="EMBL" id="KAF3889765.1"/>
    </source>
</evidence>
<evidence type="ECO:0000256" key="3">
    <source>
        <dbReference type="ARBA" id="ARBA00023002"/>
    </source>
</evidence>
<dbReference type="PANTHER" id="PTHR43563">
    <property type="entry name" value="AMINE OXIDASE"/>
    <property type="match status" value="1"/>
</dbReference>
<keyword evidence="3" id="KW-0560">Oxidoreductase</keyword>